<proteinExistence type="predicted"/>
<dbReference type="Proteomes" id="UP000582659">
    <property type="component" value="Unassembled WGS sequence"/>
</dbReference>
<dbReference type="AlphaFoldDB" id="A0A1I7STN3"/>
<evidence type="ECO:0000313" key="2">
    <source>
        <dbReference type="EMBL" id="CAG9108184.1"/>
    </source>
</evidence>
<keyword evidence="4" id="KW-1185">Reference proteome</keyword>
<sequence length="208" mass="23795">MGKKRKLDESGDVEATCASKKAKKMFNTENEYRVEKVKNEETELSLQDRIHFIKSLKDDPRSKGVLFETEEHHHHVFGYQNIGHLESVLSKMHSRRLLKHSTQSGGVIVAFGKITLSKSQPIYNIHPYLHVDYRVQCLILKANKNTTFETKIEGINGSNAFSTFLQVPVIIEGVQDEDEVVKGYNVNVTFKKFSYDERSSVIKAKLTH</sequence>
<dbReference type="Proteomes" id="UP000659654">
    <property type="component" value="Unassembled WGS sequence"/>
</dbReference>
<evidence type="ECO:0000313" key="5">
    <source>
        <dbReference type="WBParaSite" id="BXY_1640300.1"/>
    </source>
</evidence>
<protein>
    <submittedName>
        <fullName evidence="1">(pine wood nematode) hypothetical protein</fullName>
    </submittedName>
</protein>
<evidence type="ECO:0000313" key="4">
    <source>
        <dbReference type="Proteomes" id="UP000659654"/>
    </source>
</evidence>
<dbReference type="EMBL" id="CAJFCV020000003">
    <property type="protein sequence ID" value="CAG9108184.1"/>
    <property type="molecule type" value="Genomic_DNA"/>
</dbReference>
<evidence type="ECO:0000313" key="1">
    <source>
        <dbReference type="EMBL" id="CAD5221312.1"/>
    </source>
</evidence>
<dbReference type="WBParaSite" id="BXY_1640300.1">
    <property type="protein sequence ID" value="BXY_1640300.1"/>
    <property type="gene ID" value="BXY_1640300"/>
</dbReference>
<accession>A0A1I7STN3</accession>
<reference evidence="2" key="2">
    <citation type="submission" date="2020-08" db="EMBL/GenBank/DDBJ databases">
        <authorList>
            <person name="Kikuchi T."/>
        </authorList>
    </citation>
    <scope>NUCLEOTIDE SEQUENCE</scope>
    <source>
        <strain evidence="1">Ka4C1</strain>
    </source>
</reference>
<dbReference type="Proteomes" id="UP000095284">
    <property type="component" value="Unplaced"/>
</dbReference>
<organism evidence="3 5">
    <name type="scientific">Bursaphelenchus xylophilus</name>
    <name type="common">Pinewood nematode worm</name>
    <name type="synonym">Aphelenchoides xylophilus</name>
    <dbReference type="NCBI Taxonomy" id="6326"/>
    <lineage>
        <taxon>Eukaryota</taxon>
        <taxon>Metazoa</taxon>
        <taxon>Ecdysozoa</taxon>
        <taxon>Nematoda</taxon>
        <taxon>Chromadorea</taxon>
        <taxon>Rhabditida</taxon>
        <taxon>Tylenchina</taxon>
        <taxon>Tylenchomorpha</taxon>
        <taxon>Aphelenchoidea</taxon>
        <taxon>Aphelenchoididae</taxon>
        <taxon>Bursaphelenchus</taxon>
    </lineage>
</organism>
<reference evidence="5" key="1">
    <citation type="submission" date="2016-11" db="UniProtKB">
        <authorList>
            <consortium name="WormBaseParasite"/>
        </authorList>
    </citation>
    <scope>IDENTIFICATION</scope>
</reference>
<evidence type="ECO:0000313" key="3">
    <source>
        <dbReference type="Proteomes" id="UP000095284"/>
    </source>
</evidence>
<dbReference type="EMBL" id="CAJFDI010000003">
    <property type="protein sequence ID" value="CAD5221312.1"/>
    <property type="molecule type" value="Genomic_DNA"/>
</dbReference>
<name>A0A1I7STN3_BURXY</name>
<dbReference type="OrthoDB" id="10386729at2759"/>
<gene>
    <name evidence="1" type="ORF">BXYJ_LOCUS6615</name>
</gene>